<name>A0AB38F9F3_RHOWR</name>
<dbReference type="EMBL" id="UAUI01000003">
    <property type="protein sequence ID" value="SPZ38173.1"/>
    <property type="molecule type" value="Genomic_DNA"/>
</dbReference>
<comment type="caution">
    <text evidence="2">The sequence shown here is derived from an EMBL/GenBank/DDBJ whole genome shotgun (WGS) entry which is preliminary data.</text>
</comment>
<feature type="region of interest" description="Disordered" evidence="1">
    <location>
        <begin position="1"/>
        <end position="47"/>
    </location>
</feature>
<feature type="compositionally biased region" description="Polar residues" evidence="1">
    <location>
        <begin position="1"/>
        <end position="36"/>
    </location>
</feature>
<reference evidence="2 3" key="1">
    <citation type="submission" date="2018-06" db="EMBL/GenBank/DDBJ databases">
        <authorList>
            <consortium name="Pathogen Informatics"/>
            <person name="Doyle S."/>
        </authorList>
    </citation>
    <scope>NUCLEOTIDE SEQUENCE [LARGE SCALE GENOMIC DNA]</scope>
    <source>
        <strain evidence="2 3">NCTC13229</strain>
    </source>
</reference>
<gene>
    <name evidence="2" type="ORF">NCTC13229_01638</name>
</gene>
<proteinExistence type="predicted"/>
<evidence type="ECO:0000313" key="2">
    <source>
        <dbReference type="EMBL" id="SPZ38173.1"/>
    </source>
</evidence>
<evidence type="ECO:0000313" key="3">
    <source>
        <dbReference type="Proteomes" id="UP000251211"/>
    </source>
</evidence>
<sequence>MNSGAGNAFRSSLPFTVNGNRSSTTTAAGTMNSGSRPATKCRTSDDSLLAPGSLTYAVMSPSGPSGRKTSDTATDACAFRCTRVVMSVNITSITPGVGDQVTDTANPRSSPMS</sequence>
<feature type="region of interest" description="Disordered" evidence="1">
    <location>
        <begin position="93"/>
        <end position="113"/>
    </location>
</feature>
<dbReference type="Proteomes" id="UP000251211">
    <property type="component" value="Unassembled WGS sequence"/>
</dbReference>
<dbReference type="AlphaFoldDB" id="A0AB38F9F3"/>
<evidence type="ECO:0000256" key="1">
    <source>
        <dbReference type="SAM" id="MobiDB-lite"/>
    </source>
</evidence>
<accession>A0AB38F9F3</accession>
<feature type="compositionally biased region" description="Polar residues" evidence="1">
    <location>
        <begin position="101"/>
        <end position="113"/>
    </location>
</feature>
<protein>
    <submittedName>
        <fullName evidence="2">Uncharacterized protein</fullName>
    </submittedName>
</protein>
<organism evidence="2 3">
    <name type="scientific">Rhodococcus wratislaviensis</name>
    <name type="common">Tsukamurella wratislaviensis</name>
    <dbReference type="NCBI Taxonomy" id="44752"/>
    <lineage>
        <taxon>Bacteria</taxon>
        <taxon>Bacillati</taxon>
        <taxon>Actinomycetota</taxon>
        <taxon>Actinomycetes</taxon>
        <taxon>Mycobacteriales</taxon>
        <taxon>Nocardiaceae</taxon>
        <taxon>Rhodococcus</taxon>
    </lineage>
</organism>